<dbReference type="AlphaFoldDB" id="A0A9W4GEI1"/>
<accession>A0A9W4GEI1</accession>
<comment type="caution">
    <text evidence="1">The sequence shown here is derived from an EMBL/GenBank/DDBJ whole genome shotgun (WGS) entry which is preliminary data.</text>
</comment>
<evidence type="ECO:0000313" key="1">
    <source>
        <dbReference type="EMBL" id="CAD6502582.1"/>
    </source>
</evidence>
<proteinExistence type="predicted"/>
<reference evidence="1" key="1">
    <citation type="submission" date="2020-10" db="EMBL/GenBank/DDBJ databases">
        <authorList>
            <person name="Muller C M."/>
        </authorList>
    </citation>
    <scope>NUCLEOTIDE SEQUENCE</scope>
    <source>
        <strain evidence="1">THUN-12</strain>
    </source>
</reference>
<dbReference type="EMBL" id="CAJHIT010000006">
    <property type="protein sequence ID" value="CAD6502582.1"/>
    <property type="molecule type" value="Genomic_DNA"/>
</dbReference>
<protein>
    <submittedName>
        <fullName evidence="1">BgTH12-05173</fullName>
    </submittedName>
</protein>
<dbReference type="Proteomes" id="UP000683417">
    <property type="component" value="Unassembled WGS sequence"/>
</dbReference>
<gene>
    <name evidence="1" type="ORF">BGTH12_LOCUS3940</name>
</gene>
<sequence>MRFSSIVIIFQSASIFLTVLAVYTKSHIPEERKKFLCGGRSITYSEYSWSALVETTNVSGNRISWSWANQLSHLMSDSSNQNFVLFGPESEVSKFYILQDLTTGGSSDNHNHVFEYIVLVDKIERTCGMIMRVLSRLNSNSASSPDQNISLCFIED</sequence>
<name>A0A9W4GEI1_BLUGR</name>
<evidence type="ECO:0000313" key="2">
    <source>
        <dbReference type="Proteomes" id="UP000683417"/>
    </source>
</evidence>
<organism evidence="1 2">
    <name type="scientific">Blumeria graminis f. sp. triticale</name>
    <dbReference type="NCBI Taxonomy" id="1689686"/>
    <lineage>
        <taxon>Eukaryota</taxon>
        <taxon>Fungi</taxon>
        <taxon>Dikarya</taxon>
        <taxon>Ascomycota</taxon>
        <taxon>Pezizomycotina</taxon>
        <taxon>Leotiomycetes</taxon>
        <taxon>Erysiphales</taxon>
        <taxon>Erysiphaceae</taxon>
        <taxon>Blumeria</taxon>
    </lineage>
</organism>